<evidence type="ECO:0000256" key="3">
    <source>
        <dbReference type="ARBA" id="ARBA00022448"/>
    </source>
</evidence>
<dbReference type="GO" id="GO:0000938">
    <property type="term" value="C:GARP complex"/>
    <property type="evidence" value="ECO:0007669"/>
    <property type="project" value="InterPro"/>
</dbReference>
<keyword evidence="5" id="KW-0333">Golgi apparatus</keyword>
<keyword evidence="4" id="KW-0653">Protein transport</keyword>
<evidence type="ECO:0000256" key="1">
    <source>
        <dbReference type="ARBA" id="ARBA00004601"/>
    </source>
</evidence>
<dbReference type="Proteomes" id="UP000823399">
    <property type="component" value="Unassembled WGS sequence"/>
</dbReference>
<evidence type="ECO:0000313" key="8">
    <source>
        <dbReference type="EMBL" id="KAG2108194.1"/>
    </source>
</evidence>
<dbReference type="EMBL" id="JABBWM010000028">
    <property type="protein sequence ID" value="KAG2108194.1"/>
    <property type="molecule type" value="Genomic_DNA"/>
</dbReference>
<evidence type="ECO:0000256" key="6">
    <source>
        <dbReference type="ARBA" id="ARBA00023054"/>
    </source>
</evidence>
<keyword evidence="3" id="KW-0813">Transport</keyword>
<gene>
    <name evidence="8" type="ORF">F5147DRAFT_652917</name>
</gene>
<dbReference type="AlphaFoldDB" id="A0A9P7F792"/>
<keyword evidence="9" id="KW-1185">Reference proteome</keyword>
<name>A0A9P7F792_9AGAM</name>
<dbReference type="InterPro" id="IPR039745">
    <property type="entry name" value="Vps54"/>
</dbReference>
<dbReference type="GeneID" id="64695958"/>
<dbReference type="InterPro" id="IPR012501">
    <property type="entry name" value="Vps54_C"/>
</dbReference>
<dbReference type="RefSeq" id="XP_041292713.1">
    <property type="nucleotide sequence ID" value="XM_041433699.1"/>
</dbReference>
<dbReference type="GO" id="GO:0019905">
    <property type="term" value="F:syntaxin binding"/>
    <property type="evidence" value="ECO:0007669"/>
    <property type="project" value="TreeGrafter"/>
</dbReference>
<proteinExistence type="inferred from homology"/>
<dbReference type="GO" id="GO:0042147">
    <property type="term" value="P:retrograde transport, endosome to Golgi"/>
    <property type="evidence" value="ECO:0007669"/>
    <property type="project" value="InterPro"/>
</dbReference>
<comment type="similarity">
    <text evidence="2">Belongs to the VPS54 family.</text>
</comment>
<sequence>MTKQRDAHLVCDFARSYLCTAAYLQLWSYPPLDAKDWEREHWSTEEVIMLGKAVVGHVQRGRMGLGQVIEFLKAFNSRTYQVVLSAGAMRSAGLKNIKAKYLGRYLMLIKFDKLKTLWNVDWDQPKQGESVNDYVELVNKETITPHKVLSRYLAAPVVEDLWDLDDLCSCMVTNYHYFISRSCNAQEISILLGQLPGMICTFQIPQLVPPTSYDIRGIRLEHTTTQTLCNLTGLEHAT</sequence>
<accession>A0A9P7F792</accession>
<evidence type="ECO:0000313" key="9">
    <source>
        <dbReference type="Proteomes" id="UP000823399"/>
    </source>
</evidence>
<dbReference type="GO" id="GO:0005829">
    <property type="term" value="C:cytosol"/>
    <property type="evidence" value="ECO:0007669"/>
    <property type="project" value="GOC"/>
</dbReference>
<comment type="caution">
    <text evidence="8">The sequence shown here is derived from an EMBL/GenBank/DDBJ whole genome shotgun (WGS) entry which is preliminary data.</text>
</comment>
<dbReference type="GO" id="GO:0006896">
    <property type="term" value="P:Golgi to vacuole transport"/>
    <property type="evidence" value="ECO:0007669"/>
    <property type="project" value="TreeGrafter"/>
</dbReference>
<evidence type="ECO:0000256" key="4">
    <source>
        <dbReference type="ARBA" id="ARBA00022927"/>
    </source>
</evidence>
<dbReference type="OrthoDB" id="10259024at2759"/>
<evidence type="ECO:0000256" key="5">
    <source>
        <dbReference type="ARBA" id="ARBA00023034"/>
    </source>
</evidence>
<dbReference type="PANTHER" id="PTHR12965:SF0">
    <property type="entry name" value="VACUOLAR PROTEIN SORTING-ASSOCIATED PROTEIN 54"/>
    <property type="match status" value="1"/>
</dbReference>
<dbReference type="Pfam" id="PF07928">
    <property type="entry name" value="Vps54"/>
    <property type="match status" value="1"/>
</dbReference>
<evidence type="ECO:0000256" key="2">
    <source>
        <dbReference type="ARBA" id="ARBA00009150"/>
    </source>
</evidence>
<feature type="domain" description="Vacuolar protein sorting-associated protein 54 C-terminal" evidence="7">
    <location>
        <begin position="66"/>
        <end position="102"/>
    </location>
</feature>
<comment type="subcellular location">
    <subcellularLocation>
        <location evidence="1">Golgi apparatus</location>
        <location evidence="1">trans-Golgi network</location>
    </subcellularLocation>
</comment>
<dbReference type="PANTHER" id="PTHR12965">
    <property type="entry name" value="VACUOLAR PROTEIN SORTING 54"/>
    <property type="match status" value="1"/>
</dbReference>
<organism evidence="8 9">
    <name type="scientific">Suillus discolor</name>
    <dbReference type="NCBI Taxonomy" id="1912936"/>
    <lineage>
        <taxon>Eukaryota</taxon>
        <taxon>Fungi</taxon>
        <taxon>Dikarya</taxon>
        <taxon>Basidiomycota</taxon>
        <taxon>Agaricomycotina</taxon>
        <taxon>Agaricomycetes</taxon>
        <taxon>Agaricomycetidae</taxon>
        <taxon>Boletales</taxon>
        <taxon>Suillineae</taxon>
        <taxon>Suillaceae</taxon>
        <taxon>Suillus</taxon>
    </lineage>
</organism>
<keyword evidence="6" id="KW-0175">Coiled coil</keyword>
<protein>
    <recommendedName>
        <fullName evidence="7">Vacuolar protein sorting-associated protein 54 C-terminal domain-containing protein</fullName>
    </recommendedName>
</protein>
<reference evidence="8" key="1">
    <citation type="journal article" date="2020" name="New Phytol.">
        <title>Comparative genomics reveals dynamic genome evolution in host specialist ectomycorrhizal fungi.</title>
        <authorList>
            <person name="Lofgren L.A."/>
            <person name="Nguyen N.H."/>
            <person name="Vilgalys R."/>
            <person name="Ruytinx J."/>
            <person name="Liao H.L."/>
            <person name="Branco S."/>
            <person name="Kuo A."/>
            <person name="LaButti K."/>
            <person name="Lipzen A."/>
            <person name="Andreopoulos W."/>
            <person name="Pangilinan J."/>
            <person name="Riley R."/>
            <person name="Hundley H."/>
            <person name="Na H."/>
            <person name="Barry K."/>
            <person name="Grigoriev I.V."/>
            <person name="Stajich J.E."/>
            <person name="Kennedy P.G."/>
        </authorList>
    </citation>
    <scope>NUCLEOTIDE SEQUENCE</scope>
    <source>
        <strain evidence="8">FC423</strain>
    </source>
</reference>
<evidence type="ECO:0000259" key="7">
    <source>
        <dbReference type="Pfam" id="PF07928"/>
    </source>
</evidence>
<dbReference type="GO" id="GO:0015031">
    <property type="term" value="P:protein transport"/>
    <property type="evidence" value="ECO:0007669"/>
    <property type="project" value="UniProtKB-KW"/>
</dbReference>